<keyword evidence="2" id="KW-1133">Transmembrane helix</keyword>
<organism evidence="3 4">
    <name type="scientific">Pseudonocardia charpentierae</name>
    <dbReference type="NCBI Taxonomy" id="3075545"/>
    <lineage>
        <taxon>Bacteria</taxon>
        <taxon>Bacillati</taxon>
        <taxon>Actinomycetota</taxon>
        <taxon>Actinomycetes</taxon>
        <taxon>Pseudonocardiales</taxon>
        <taxon>Pseudonocardiaceae</taxon>
        <taxon>Pseudonocardia</taxon>
    </lineage>
</organism>
<keyword evidence="2" id="KW-0812">Transmembrane</keyword>
<feature type="transmembrane region" description="Helical" evidence="2">
    <location>
        <begin position="44"/>
        <end position="63"/>
    </location>
</feature>
<comment type="caution">
    <text evidence="3">The sequence shown here is derived from an EMBL/GenBank/DDBJ whole genome shotgun (WGS) entry which is preliminary data.</text>
</comment>
<evidence type="ECO:0000313" key="3">
    <source>
        <dbReference type="EMBL" id="MDT0348391.1"/>
    </source>
</evidence>
<evidence type="ECO:0008006" key="5">
    <source>
        <dbReference type="Google" id="ProtNLM"/>
    </source>
</evidence>
<reference evidence="4" key="1">
    <citation type="submission" date="2023-07" db="EMBL/GenBank/DDBJ databases">
        <title>30 novel species of actinomycetes from the DSMZ collection.</title>
        <authorList>
            <person name="Nouioui I."/>
        </authorList>
    </citation>
    <scope>NUCLEOTIDE SEQUENCE [LARGE SCALE GENOMIC DNA]</scope>
    <source>
        <strain evidence="4">DSM 45834</strain>
    </source>
</reference>
<feature type="region of interest" description="Disordered" evidence="1">
    <location>
        <begin position="135"/>
        <end position="155"/>
    </location>
</feature>
<evidence type="ECO:0000256" key="2">
    <source>
        <dbReference type="SAM" id="Phobius"/>
    </source>
</evidence>
<feature type="transmembrane region" description="Helical" evidence="2">
    <location>
        <begin position="12"/>
        <end position="32"/>
    </location>
</feature>
<proteinExistence type="predicted"/>
<accession>A0ABU2N3S7</accession>
<sequence>MLRLVLSPRWIAWHLLALGAMVACGFLAAWQWRRAGSAMGSAVNVGYGLQWPVFAVFFAYIWWRMLRIEIAKLSDEVTPEVTPEQGPVDSEPATSLSVVSGPSPFAYRARGVGTIDEAENPALAEYNRMLASLAAHDGDHERRGHERREQEQEGR</sequence>
<keyword evidence="4" id="KW-1185">Reference proteome</keyword>
<evidence type="ECO:0000313" key="4">
    <source>
        <dbReference type="Proteomes" id="UP001183202"/>
    </source>
</evidence>
<feature type="compositionally biased region" description="Basic and acidic residues" evidence="1">
    <location>
        <begin position="136"/>
        <end position="155"/>
    </location>
</feature>
<protein>
    <recommendedName>
        <fullName evidence="5">DNA-binding transcriptional regulator of glucitol operon</fullName>
    </recommendedName>
</protein>
<dbReference type="PROSITE" id="PS51257">
    <property type="entry name" value="PROKAR_LIPOPROTEIN"/>
    <property type="match status" value="1"/>
</dbReference>
<gene>
    <name evidence="3" type="ORF">RM445_02500</name>
</gene>
<dbReference type="EMBL" id="JAVREJ010000001">
    <property type="protein sequence ID" value="MDT0348391.1"/>
    <property type="molecule type" value="Genomic_DNA"/>
</dbReference>
<dbReference type="RefSeq" id="WP_311554280.1">
    <property type="nucleotide sequence ID" value="NZ_JAVREJ010000001.1"/>
</dbReference>
<name>A0ABU2N3S7_9PSEU</name>
<keyword evidence="2" id="KW-0472">Membrane</keyword>
<evidence type="ECO:0000256" key="1">
    <source>
        <dbReference type="SAM" id="MobiDB-lite"/>
    </source>
</evidence>
<dbReference type="Proteomes" id="UP001183202">
    <property type="component" value="Unassembled WGS sequence"/>
</dbReference>